<evidence type="ECO:0000259" key="2">
    <source>
        <dbReference type="Pfam" id="PF20151"/>
    </source>
</evidence>
<keyword evidence="1" id="KW-0812">Transmembrane</keyword>
<feature type="transmembrane region" description="Helical" evidence="1">
    <location>
        <begin position="212"/>
        <end position="231"/>
    </location>
</feature>
<organism evidence="3 4">
    <name type="scientific">Roridomyces roridus</name>
    <dbReference type="NCBI Taxonomy" id="1738132"/>
    <lineage>
        <taxon>Eukaryota</taxon>
        <taxon>Fungi</taxon>
        <taxon>Dikarya</taxon>
        <taxon>Basidiomycota</taxon>
        <taxon>Agaricomycotina</taxon>
        <taxon>Agaricomycetes</taxon>
        <taxon>Agaricomycetidae</taxon>
        <taxon>Agaricales</taxon>
        <taxon>Marasmiineae</taxon>
        <taxon>Mycenaceae</taxon>
        <taxon>Roridomyces</taxon>
    </lineage>
</organism>
<accession>A0AAD7C9W9</accession>
<evidence type="ECO:0000313" key="3">
    <source>
        <dbReference type="EMBL" id="KAJ7643554.1"/>
    </source>
</evidence>
<keyword evidence="4" id="KW-1185">Reference proteome</keyword>
<protein>
    <recommendedName>
        <fullName evidence="2">DUF6533 domain-containing protein</fullName>
    </recommendedName>
</protein>
<dbReference type="Proteomes" id="UP001221142">
    <property type="component" value="Unassembled WGS sequence"/>
</dbReference>
<feature type="transmembrane region" description="Helical" evidence="1">
    <location>
        <begin position="167"/>
        <end position="185"/>
    </location>
</feature>
<name>A0AAD7C9W9_9AGAR</name>
<feature type="transmembrane region" description="Helical" evidence="1">
    <location>
        <begin position="55"/>
        <end position="76"/>
    </location>
</feature>
<dbReference type="Pfam" id="PF20151">
    <property type="entry name" value="DUF6533"/>
    <property type="match status" value="1"/>
</dbReference>
<proteinExistence type="predicted"/>
<feature type="transmembrane region" description="Helical" evidence="1">
    <location>
        <begin position="237"/>
        <end position="258"/>
    </location>
</feature>
<keyword evidence="1" id="KW-0472">Membrane</keyword>
<evidence type="ECO:0000313" key="4">
    <source>
        <dbReference type="Proteomes" id="UP001221142"/>
    </source>
</evidence>
<reference evidence="3" key="1">
    <citation type="submission" date="2023-03" db="EMBL/GenBank/DDBJ databases">
        <title>Massive genome expansion in bonnet fungi (Mycena s.s.) driven by repeated elements and novel gene families across ecological guilds.</title>
        <authorList>
            <consortium name="Lawrence Berkeley National Laboratory"/>
            <person name="Harder C.B."/>
            <person name="Miyauchi S."/>
            <person name="Viragh M."/>
            <person name="Kuo A."/>
            <person name="Thoen E."/>
            <person name="Andreopoulos B."/>
            <person name="Lu D."/>
            <person name="Skrede I."/>
            <person name="Drula E."/>
            <person name="Henrissat B."/>
            <person name="Morin E."/>
            <person name="Kohler A."/>
            <person name="Barry K."/>
            <person name="LaButti K."/>
            <person name="Morin E."/>
            <person name="Salamov A."/>
            <person name="Lipzen A."/>
            <person name="Mereny Z."/>
            <person name="Hegedus B."/>
            <person name="Baldrian P."/>
            <person name="Stursova M."/>
            <person name="Weitz H."/>
            <person name="Taylor A."/>
            <person name="Grigoriev I.V."/>
            <person name="Nagy L.G."/>
            <person name="Martin F."/>
            <person name="Kauserud H."/>
        </authorList>
    </citation>
    <scope>NUCLEOTIDE SEQUENCE</scope>
    <source>
        <strain evidence="3">9284</strain>
    </source>
</reference>
<feature type="domain" description="DUF6533" evidence="2">
    <location>
        <begin position="20"/>
        <end position="64"/>
    </location>
</feature>
<feature type="transmembrane region" description="Helical" evidence="1">
    <location>
        <begin position="119"/>
        <end position="139"/>
    </location>
</feature>
<gene>
    <name evidence="3" type="ORF">FB45DRAFT_277737</name>
</gene>
<keyword evidence="1" id="KW-1133">Transmembrane helix</keyword>
<feature type="transmembrane region" description="Helical" evidence="1">
    <location>
        <begin position="16"/>
        <end position="34"/>
    </location>
</feature>
<evidence type="ECO:0000256" key="1">
    <source>
        <dbReference type="SAM" id="Phobius"/>
    </source>
</evidence>
<comment type="caution">
    <text evidence="3">The sequence shown here is derived from an EMBL/GenBank/DDBJ whole genome shotgun (WGS) entry which is preliminary data.</text>
</comment>
<dbReference type="EMBL" id="JARKIF010000003">
    <property type="protein sequence ID" value="KAJ7643554.1"/>
    <property type="molecule type" value="Genomic_DNA"/>
</dbReference>
<dbReference type="InterPro" id="IPR045340">
    <property type="entry name" value="DUF6533"/>
</dbReference>
<sequence length="300" mass="33129">MNLTPLDDVSLVQDERLRRCVFLAGLVVMCYDYLLTLELEVTHMWETKLKRSSAWFFLVRYVALGGNIALAVYFLGNLDAQVCRKLSVVENILLVVQETFVEVTLAIRVSAMYKFSRRVFVALAFAAVLTISLAVWAITGPDDSPAIIPILPGCHVATGHQTAIRMAAAWEAQLFCDILILGLTLRRAYMHHSDVACLGSRMSLFQTMVRDGVLYFGMICVVYLANIIMLYTGDVIMAGSLAWFASSVSVTMVSRLMLNLHRAATGNWMPSYSQSEVDAQVKDLVAPNLEVGVADSQGTS</sequence>
<dbReference type="AlphaFoldDB" id="A0AAD7C9W9"/>